<evidence type="ECO:0000313" key="2">
    <source>
        <dbReference type="EMBL" id="TXJ21764.1"/>
    </source>
</evidence>
<dbReference type="EMBL" id="SAXU01000001">
    <property type="protein sequence ID" value="TXJ21764.1"/>
    <property type="molecule type" value="Genomic_DNA"/>
</dbReference>
<evidence type="ECO:0000313" key="3">
    <source>
        <dbReference type="Proteomes" id="UP000324638"/>
    </source>
</evidence>
<dbReference type="AlphaFoldDB" id="A0A5C8D8K2"/>
<feature type="repeat" description="TPR" evidence="1">
    <location>
        <begin position="251"/>
        <end position="284"/>
    </location>
</feature>
<dbReference type="Pfam" id="PF14559">
    <property type="entry name" value="TPR_19"/>
    <property type="match status" value="1"/>
</dbReference>
<protein>
    <submittedName>
        <fullName evidence="2">Uncharacterized protein</fullName>
    </submittedName>
</protein>
<accession>A0A5C8D8K2</accession>
<organism evidence="2 3">
    <name type="scientific">Brachyspira aalborgi</name>
    <dbReference type="NCBI Taxonomy" id="29522"/>
    <lineage>
        <taxon>Bacteria</taxon>
        <taxon>Pseudomonadati</taxon>
        <taxon>Spirochaetota</taxon>
        <taxon>Spirochaetia</taxon>
        <taxon>Brachyspirales</taxon>
        <taxon>Brachyspiraceae</taxon>
        <taxon>Brachyspira</taxon>
    </lineage>
</organism>
<dbReference type="RefSeq" id="WP_147739644.1">
    <property type="nucleotide sequence ID" value="NZ_SAXU01000001.1"/>
</dbReference>
<dbReference type="SMART" id="SM00028">
    <property type="entry name" value="TPR"/>
    <property type="match status" value="6"/>
</dbReference>
<dbReference type="PANTHER" id="PTHR12558:SF13">
    <property type="entry name" value="CELL DIVISION CYCLE PROTEIN 27 HOMOLOG"/>
    <property type="match status" value="1"/>
</dbReference>
<dbReference type="Proteomes" id="UP000324638">
    <property type="component" value="Unassembled WGS sequence"/>
</dbReference>
<dbReference type="InterPro" id="IPR011990">
    <property type="entry name" value="TPR-like_helical_dom_sf"/>
</dbReference>
<sequence>MSICISFASLGQTSNNNFQNALNFYNNRNYENSIAILEAMNIKPSDIEAYILLIDNYIKLKNYSMAETLIKDAENYHSKDFRILERKLNVELLNNRNSEARNTIKLIKALDSKNYFANYGEGVLNERIGYYKTAMTLYERAIIIDKSRAEAPVSLAYLQLANGNSNYAFNLLNNNINNNPRMAESYYHLANYYYLNKNYNNALSEISNAFYYYTNYNEAKILQASIFLSMKRYNESIGILEYIPDSEFKNNSKYYYIGNVYEEAKNYPNAKNSYINYLRVKPEDELGRLAYERVLLNTNPKPDYERNRAALYYGNMASYYTRLADNVRAQAYLKHMLKLNPANTYARLMLSDVYRRMGLEERALEELEIAKNVNPNDKSIVYKYDSYKRKLDKNIPSKSWGIENQYNLEKSGYTIAITDTINAQKDSPMFFNTALYQTLSYVLPQYGKFKVLDIHTNYYSERDLYLELNSRKVDYYLRGSTFENNIDNFTVMLDLVDVKNERVVTNFTITTKGKDRIMNAAVMTGKVIDNAIPFYCKVIKIHNDNIYINAGKLQGLTNNMNLIIYNTSSASVDLSNRNADMSIGMVKIITADENVSLTKLIDGRVLSKVNINQIVIPYITNTAANSIQAQN</sequence>
<proteinExistence type="predicted"/>
<dbReference type="PANTHER" id="PTHR12558">
    <property type="entry name" value="CELL DIVISION CYCLE 16,23,27"/>
    <property type="match status" value="1"/>
</dbReference>
<comment type="caution">
    <text evidence="2">The sequence shown here is derived from an EMBL/GenBank/DDBJ whole genome shotgun (WGS) entry which is preliminary data.</text>
</comment>
<keyword evidence="1" id="KW-0802">TPR repeat</keyword>
<dbReference type="PROSITE" id="PS50005">
    <property type="entry name" value="TPR"/>
    <property type="match status" value="1"/>
</dbReference>
<reference evidence="2 3" key="1">
    <citation type="journal article" date="1992" name="Lakartidningen">
        <title>[Penicillin V and not amoxicillin is the first choice preparation in acute otitis].</title>
        <authorList>
            <person name="Kamme C."/>
            <person name="Lundgren K."/>
            <person name="Prellner K."/>
        </authorList>
    </citation>
    <scope>NUCLEOTIDE SEQUENCE [LARGE SCALE GENOMIC DNA]</scope>
    <source>
        <strain evidence="2 3">513A</strain>
    </source>
</reference>
<name>A0A5C8D8K2_9SPIR</name>
<dbReference type="Gene3D" id="1.25.40.10">
    <property type="entry name" value="Tetratricopeptide repeat domain"/>
    <property type="match status" value="4"/>
</dbReference>
<evidence type="ECO:0000256" key="1">
    <source>
        <dbReference type="PROSITE-ProRule" id="PRU00339"/>
    </source>
</evidence>
<dbReference type="SUPFAM" id="SSF48452">
    <property type="entry name" value="TPR-like"/>
    <property type="match status" value="2"/>
</dbReference>
<dbReference type="InterPro" id="IPR019734">
    <property type="entry name" value="TPR_rpt"/>
</dbReference>
<gene>
    <name evidence="2" type="ORF">EPJ79_11125</name>
</gene>